<dbReference type="Proteomes" id="UP000564836">
    <property type="component" value="Chromosome"/>
</dbReference>
<dbReference type="EMBL" id="CP088280">
    <property type="protein sequence ID" value="UGX99394.1"/>
    <property type="molecule type" value="Genomic_DNA"/>
</dbReference>
<reference evidence="2 3" key="3">
    <citation type="journal article" date="2022" name="Int. J. Syst. Evol. Microbiol.">
        <title>Strains of Bradyrhizobium barranii sp. nov. associated with legumes native to Canada are symbionts of soybeans and belong to different subspecies (subsp. barranii subsp. nov. and subsp. apii subsp. nov.) and symbiovars (sv. glycinearum and sv. septentrionale).</title>
        <authorList>
            <person name="Bromfield E.S.P."/>
            <person name="Cloutier S."/>
            <person name="Wasai-Hara S."/>
            <person name="Minamisawa K."/>
        </authorList>
    </citation>
    <scope>NUCLEOTIDE SEQUENCE [LARGE SCALE GENOMIC DNA]</scope>
    <source>
        <strain evidence="2 3">323S2</strain>
    </source>
</reference>
<sequence length="122" mass="13205">MPALYGYREHVDDAGLVSCGVDLRECFRRGAYCVGKIIKGAAPSDPPVEFPTKVEPVINLETARALSLTVSPPLLARADEVVEQEHCLLQRMSLHLGPSRTNNALAPSPSNQIKADIGRLTI</sequence>
<reference evidence="1" key="2">
    <citation type="submission" date="2020-06" db="EMBL/GenBank/DDBJ databases">
        <title>Whole Genome Sequence of Bradyrhizobium sp. Strain 323S2.</title>
        <authorList>
            <person name="Bromfield E.S.P."/>
        </authorList>
    </citation>
    <scope>NUCLEOTIDE SEQUENCE [LARGE SCALE GENOMIC DNA]</scope>
    <source>
        <strain evidence="1">323S2</strain>
    </source>
</reference>
<evidence type="ECO:0000313" key="1">
    <source>
        <dbReference type="EMBL" id="NYY90322.1"/>
    </source>
</evidence>
<dbReference type="Pfam" id="PF04392">
    <property type="entry name" value="ABC_sub_bind"/>
    <property type="match status" value="1"/>
</dbReference>
<organism evidence="1">
    <name type="scientific">Bradyrhizobium barranii subsp. barranii</name>
    <dbReference type="NCBI Taxonomy" id="2823807"/>
    <lineage>
        <taxon>Bacteria</taxon>
        <taxon>Pseudomonadati</taxon>
        <taxon>Pseudomonadota</taxon>
        <taxon>Alphaproteobacteria</taxon>
        <taxon>Hyphomicrobiales</taxon>
        <taxon>Nitrobacteraceae</taxon>
        <taxon>Bradyrhizobium</taxon>
        <taxon>Bradyrhizobium barranii</taxon>
    </lineage>
</organism>
<dbReference type="Gene3D" id="3.40.50.2300">
    <property type="match status" value="2"/>
</dbReference>
<dbReference type="EMBL" id="JACBFH010000001">
    <property type="protein sequence ID" value="NYY90322.1"/>
    <property type="molecule type" value="Genomic_DNA"/>
</dbReference>
<dbReference type="InterPro" id="IPR007487">
    <property type="entry name" value="ABC_transpt-TYRBP-like"/>
</dbReference>
<dbReference type="RefSeq" id="WP_155258214.1">
    <property type="nucleotide sequence ID" value="NZ_CP088280.1"/>
</dbReference>
<protein>
    <submittedName>
        <fullName evidence="1">Uncharacterized protein</fullName>
    </submittedName>
</protein>
<dbReference type="PANTHER" id="PTHR35271">
    <property type="entry name" value="ABC TRANSPORTER, SUBSTRATE-BINDING LIPOPROTEIN-RELATED"/>
    <property type="match status" value="1"/>
</dbReference>
<name>A0A7Z0QCI4_9BRAD</name>
<reference evidence="2 3" key="1">
    <citation type="journal article" date="2017" name="Syst. Appl. Microbiol.">
        <title>Soybeans inoculated with root zone soils of Canadian native legumes harbour diverse and novel Bradyrhizobium spp. that possess agricultural potential.</title>
        <authorList>
            <person name="Bromfield E.S.P."/>
            <person name="Cloutier S."/>
            <person name="Tambong J.T."/>
            <person name="Tran Thi T.V."/>
        </authorList>
    </citation>
    <scope>NUCLEOTIDE SEQUENCE [LARGE SCALE GENOMIC DNA]</scope>
    <source>
        <strain evidence="2 3">323S2</strain>
    </source>
</reference>
<evidence type="ECO:0000313" key="2">
    <source>
        <dbReference type="EMBL" id="UGX99394.1"/>
    </source>
</evidence>
<evidence type="ECO:0000313" key="3">
    <source>
        <dbReference type="Proteomes" id="UP000564836"/>
    </source>
</evidence>
<accession>A0A7Z0QCI4</accession>
<gene>
    <name evidence="2" type="ORF">G6321_00050000</name>
    <name evidence="1" type="ORF">G6321_18400</name>
</gene>
<dbReference type="PANTHER" id="PTHR35271:SF1">
    <property type="entry name" value="ABC TRANSPORTER, SUBSTRATE-BINDING LIPOPROTEIN"/>
    <property type="match status" value="1"/>
</dbReference>
<proteinExistence type="predicted"/>
<dbReference type="AlphaFoldDB" id="A0A7Z0QCI4"/>